<dbReference type="GO" id="GO:0005840">
    <property type="term" value="C:ribosome"/>
    <property type="evidence" value="ECO:0007669"/>
    <property type="project" value="UniProtKB-KW"/>
</dbReference>
<comment type="similarity">
    <text evidence="3">Belongs to the eukaryotic ribosomal protein eL20 family.</text>
</comment>
<dbReference type="OMA" id="STIGSRH"/>
<evidence type="ECO:0000256" key="2">
    <source>
        <dbReference type="ARBA" id="ARBA00023274"/>
    </source>
</evidence>
<accession>A0A8J8PGU6</accession>
<dbReference type="EMBL" id="LVVT01000002">
    <property type="protein sequence ID" value="TQS84345.1"/>
    <property type="molecule type" value="Genomic_DNA"/>
</dbReference>
<name>A0A8J8PGU6_9ARCH</name>
<dbReference type="AlphaFoldDB" id="A0A8J8PGU6"/>
<evidence type="ECO:0000313" key="5">
    <source>
        <dbReference type="EMBL" id="TQS84345.1"/>
    </source>
</evidence>
<dbReference type="NCBIfam" id="NF001981">
    <property type="entry name" value="PRK00773.1-1"/>
    <property type="match status" value="1"/>
</dbReference>
<dbReference type="GO" id="GO:0003735">
    <property type="term" value="F:structural constituent of ribosome"/>
    <property type="evidence" value="ECO:0007669"/>
    <property type="project" value="InterPro"/>
</dbReference>
<sequence>MNAYRAVGALKTGKFSWQKFSLELAADDEAQVTEQVYSNLGSRHKLKRQQIRIDEITLLDKDSITDITVQYLVGGAQ</sequence>
<comment type="caution">
    <text evidence="5">The sequence shown here is derived from an EMBL/GenBank/DDBJ whole genome shotgun (WGS) entry which is preliminary data.</text>
</comment>
<keyword evidence="3" id="KW-0699">rRNA-binding</keyword>
<keyword evidence="2 3" id="KW-0687">Ribonucleoprotein</keyword>
<proteinExistence type="inferred from homology"/>
<dbReference type="InterPro" id="IPR023573">
    <property type="entry name" value="Ribosomal_eL20_dom"/>
</dbReference>
<reference evidence="5" key="1">
    <citation type="submission" date="2016-03" db="EMBL/GenBank/DDBJ databases">
        <authorList>
            <person name="Borrel G."/>
            <person name="Mccann A."/>
            <person name="O'Toole P.W."/>
        </authorList>
    </citation>
    <scope>NUCLEOTIDE SEQUENCE</scope>
    <source>
        <strain evidence="5">183</strain>
    </source>
</reference>
<dbReference type="HAMAP" id="MF_00273">
    <property type="entry name" value="Ribosomal_eL20"/>
    <property type="match status" value="1"/>
</dbReference>
<dbReference type="GO" id="GO:0070180">
    <property type="term" value="F:large ribosomal subunit rRNA binding"/>
    <property type="evidence" value="ECO:0007669"/>
    <property type="project" value="UniProtKB-UniRule"/>
</dbReference>
<dbReference type="GeneID" id="41324279"/>
<gene>
    <name evidence="3" type="primary">rpl18a</name>
    <name evidence="3" type="synonym">rpl20e</name>
    <name evidence="3" type="synonym">rplX</name>
    <name evidence="5" type="ORF">A3207_05765</name>
</gene>
<dbReference type="InterPro" id="IPR028877">
    <property type="entry name" value="Ribosomal_eL20"/>
</dbReference>
<evidence type="ECO:0000313" key="6">
    <source>
        <dbReference type="Proteomes" id="UP000752814"/>
    </source>
</evidence>
<organism evidence="5 6">
    <name type="scientific">Candidatus Methanomassiliicoccus intestinalis</name>
    <dbReference type="NCBI Taxonomy" id="1406512"/>
    <lineage>
        <taxon>Archaea</taxon>
        <taxon>Methanobacteriati</taxon>
        <taxon>Thermoplasmatota</taxon>
        <taxon>Thermoplasmata</taxon>
        <taxon>Methanomassiliicoccales</taxon>
        <taxon>Methanomassiliicoccaceae</taxon>
        <taxon>Methanomassiliicoccus</taxon>
    </lineage>
</organism>
<comment type="subunit">
    <text evidence="3">Part of the 50S ribosomal subunit. Binds 23S rRNA.</text>
</comment>
<evidence type="ECO:0000259" key="4">
    <source>
        <dbReference type="Pfam" id="PF01775"/>
    </source>
</evidence>
<dbReference type="Pfam" id="PF01775">
    <property type="entry name" value="Ribosomal_L18A"/>
    <property type="match status" value="1"/>
</dbReference>
<feature type="domain" description="Large ribosomal subunit protein eL20" evidence="4">
    <location>
        <begin position="1"/>
        <end position="56"/>
    </location>
</feature>
<dbReference type="RefSeq" id="WP_020449733.1">
    <property type="nucleotide sequence ID" value="NZ_CAYAYA010000019.1"/>
</dbReference>
<dbReference type="SUPFAM" id="SSF160374">
    <property type="entry name" value="RplX-like"/>
    <property type="match status" value="1"/>
</dbReference>
<keyword evidence="3" id="KW-0694">RNA-binding</keyword>
<protein>
    <recommendedName>
        <fullName evidence="3">Large ribosomal subunit protein eL20</fullName>
    </recommendedName>
</protein>
<dbReference type="GO" id="GO:1990904">
    <property type="term" value="C:ribonucleoprotein complex"/>
    <property type="evidence" value="ECO:0007669"/>
    <property type="project" value="UniProtKB-KW"/>
</dbReference>
<keyword evidence="1 3" id="KW-0689">Ribosomal protein</keyword>
<dbReference type="GO" id="GO:0006412">
    <property type="term" value="P:translation"/>
    <property type="evidence" value="ECO:0007669"/>
    <property type="project" value="UniProtKB-UniRule"/>
</dbReference>
<dbReference type="Gene3D" id="3.10.20.10">
    <property type="match status" value="1"/>
</dbReference>
<evidence type="ECO:0000256" key="1">
    <source>
        <dbReference type="ARBA" id="ARBA00022980"/>
    </source>
</evidence>
<evidence type="ECO:0000256" key="3">
    <source>
        <dbReference type="HAMAP-Rule" id="MF_00273"/>
    </source>
</evidence>
<dbReference type="Proteomes" id="UP000752814">
    <property type="component" value="Unassembled WGS sequence"/>
</dbReference>